<dbReference type="Pfam" id="PF13531">
    <property type="entry name" value="SBP_bac_11"/>
    <property type="match status" value="1"/>
</dbReference>
<dbReference type="RefSeq" id="WP_016195737.1">
    <property type="nucleotide sequence ID" value="NZ_AQPN01000090.1"/>
</dbReference>
<reference evidence="6 7" key="1">
    <citation type="journal article" date="2013" name="Genome Announc.">
        <title>Draft Genome Sequence of Arcticibacter svalbardensis Strain MN12-7T, a Member of the Family Sphingobacteriaceae Isolated from an Arctic Soil Sample.</title>
        <authorList>
            <person name="Shivaji S."/>
            <person name="Ara S."/>
            <person name="Prasad S."/>
            <person name="Manasa B.P."/>
            <person name="Begum Z."/>
            <person name="Singh A."/>
            <person name="Kumar Pinnaka A."/>
        </authorList>
    </citation>
    <scope>NUCLEOTIDE SEQUENCE [LARGE SCALE GENOMIC DNA]</scope>
    <source>
        <strain evidence="6 7">MN12-7</strain>
    </source>
</reference>
<dbReference type="STRING" id="1150600.ADIARSV_2506"/>
<dbReference type="Proteomes" id="UP000014174">
    <property type="component" value="Unassembled WGS sequence"/>
</dbReference>
<evidence type="ECO:0000256" key="3">
    <source>
        <dbReference type="ARBA" id="ARBA00022729"/>
    </source>
</evidence>
<evidence type="ECO:0000313" key="7">
    <source>
        <dbReference type="Proteomes" id="UP000014174"/>
    </source>
</evidence>
<evidence type="ECO:0000256" key="5">
    <source>
        <dbReference type="SAM" id="SignalP"/>
    </source>
</evidence>
<dbReference type="InterPro" id="IPR050682">
    <property type="entry name" value="ModA/WtpA"/>
</dbReference>
<protein>
    <submittedName>
        <fullName evidence="6">Molybdenum ABC transporter, periplasmic molybdenum-binding protein ModA</fullName>
    </submittedName>
</protein>
<evidence type="ECO:0000256" key="2">
    <source>
        <dbReference type="ARBA" id="ARBA00022723"/>
    </source>
</evidence>
<dbReference type="PANTHER" id="PTHR30632">
    <property type="entry name" value="MOLYBDATE-BINDING PERIPLASMIC PROTEIN"/>
    <property type="match status" value="1"/>
</dbReference>
<gene>
    <name evidence="6" type="ORF">ADIARSV_2506</name>
</gene>
<dbReference type="PANTHER" id="PTHR30632:SF14">
    <property type="entry name" value="TUNGSTATE_MOLYBDATE_CHROMATE-BINDING PROTEIN MODA"/>
    <property type="match status" value="1"/>
</dbReference>
<feature type="binding site" evidence="4">
    <location>
        <position position="161"/>
    </location>
    <ligand>
        <name>molybdate</name>
        <dbReference type="ChEBI" id="CHEBI:36264"/>
    </ligand>
</feature>
<dbReference type="AlphaFoldDB" id="R9GRV1"/>
<proteinExistence type="inferred from homology"/>
<feature type="signal peptide" evidence="5">
    <location>
        <begin position="1"/>
        <end position="18"/>
    </location>
</feature>
<dbReference type="InterPro" id="IPR005950">
    <property type="entry name" value="ModA"/>
</dbReference>
<dbReference type="InterPro" id="IPR044084">
    <property type="entry name" value="AvModA-like_subst-bd"/>
</dbReference>
<dbReference type="EMBL" id="AQPN01000090">
    <property type="protein sequence ID" value="EOR94265.1"/>
    <property type="molecule type" value="Genomic_DNA"/>
</dbReference>
<evidence type="ECO:0000313" key="6">
    <source>
        <dbReference type="EMBL" id="EOR94265.1"/>
    </source>
</evidence>
<dbReference type="Gene3D" id="3.40.190.10">
    <property type="entry name" value="Periplasmic binding protein-like II"/>
    <property type="match status" value="2"/>
</dbReference>
<evidence type="ECO:0000256" key="1">
    <source>
        <dbReference type="ARBA" id="ARBA00009175"/>
    </source>
</evidence>
<feature type="binding site" evidence="4">
    <location>
        <position position="56"/>
    </location>
    <ligand>
        <name>molybdate</name>
        <dbReference type="ChEBI" id="CHEBI:36264"/>
    </ligand>
</feature>
<feature type="chain" id="PRO_5004481942" evidence="5">
    <location>
        <begin position="19"/>
        <end position="243"/>
    </location>
</feature>
<keyword evidence="7" id="KW-1185">Reference proteome</keyword>
<comment type="caution">
    <text evidence="6">The sequence shown here is derived from an EMBL/GenBank/DDBJ whole genome shotgun (WGS) entry which is preliminary data.</text>
</comment>
<accession>R9GRV1</accession>
<keyword evidence="4" id="KW-0500">Molybdenum</keyword>
<dbReference type="GO" id="GO:0015689">
    <property type="term" value="P:molybdate ion transport"/>
    <property type="evidence" value="ECO:0007669"/>
    <property type="project" value="InterPro"/>
</dbReference>
<dbReference type="PIRSF" id="PIRSF004846">
    <property type="entry name" value="ModA"/>
    <property type="match status" value="1"/>
</dbReference>
<evidence type="ECO:0000256" key="4">
    <source>
        <dbReference type="PIRSR" id="PIRSR004846-1"/>
    </source>
</evidence>
<sequence length="243" mass="26914">MKKIFLGLLVLFSLHTTAQTIKVAAAANLRYILEEIKTNYQKLNPKTHLVLTIGSSGTLYQQIINGASYDVFMAADKIFPEKLKAQGAVIGEVKTYAYGKLAIWSNSVDVKSMNKLLSESVKHIAVAKPDLAPYGERAIQCLKYYHLYDRVKDKLVFADNISQAAQFAQTGNAEVGILALSLVKTPEMKGSYIIPDPKSYKPVEQAMVLVKGFQYNPGAAKFMKFVMSAACKPIFEKYGYIVP</sequence>
<dbReference type="NCBIfam" id="TIGR01256">
    <property type="entry name" value="modA"/>
    <property type="match status" value="1"/>
</dbReference>
<dbReference type="GO" id="GO:0046872">
    <property type="term" value="F:metal ion binding"/>
    <property type="evidence" value="ECO:0007669"/>
    <property type="project" value="UniProtKB-KW"/>
</dbReference>
<comment type="similarity">
    <text evidence="1">Belongs to the bacterial solute-binding protein ModA family.</text>
</comment>
<keyword evidence="2 4" id="KW-0479">Metal-binding</keyword>
<dbReference type="CDD" id="cd13539">
    <property type="entry name" value="PBP2_AvModA"/>
    <property type="match status" value="1"/>
</dbReference>
<keyword evidence="3 5" id="KW-0732">Signal</keyword>
<dbReference type="OrthoDB" id="9785015at2"/>
<dbReference type="GO" id="GO:0030973">
    <property type="term" value="F:molybdate ion binding"/>
    <property type="evidence" value="ECO:0007669"/>
    <property type="project" value="InterPro"/>
</dbReference>
<dbReference type="eggNOG" id="COG0725">
    <property type="taxonomic scope" value="Bacteria"/>
</dbReference>
<dbReference type="SUPFAM" id="SSF53850">
    <property type="entry name" value="Periplasmic binding protein-like II"/>
    <property type="match status" value="1"/>
</dbReference>
<name>R9GRV1_9SPHI</name>
<organism evidence="6 7">
    <name type="scientific">Arcticibacter svalbardensis MN12-7</name>
    <dbReference type="NCBI Taxonomy" id="1150600"/>
    <lineage>
        <taxon>Bacteria</taxon>
        <taxon>Pseudomonadati</taxon>
        <taxon>Bacteroidota</taxon>
        <taxon>Sphingobacteriia</taxon>
        <taxon>Sphingobacteriales</taxon>
        <taxon>Sphingobacteriaceae</taxon>
        <taxon>Arcticibacter</taxon>
    </lineage>
</organism>